<feature type="binding site" evidence="9">
    <location>
        <position position="89"/>
    </location>
    <ligand>
        <name>ATP</name>
        <dbReference type="ChEBI" id="CHEBI:30616"/>
    </ligand>
</feature>
<evidence type="ECO:0000256" key="10">
    <source>
        <dbReference type="SAM" id="MobiDB-lite"/>
    </source>
</evidence>
<keyword evidence="6 9" id="KW-0067">ATP-binding</keyword>
<feature type="compositionally biased region" description="Polar residues" evidence="10">
    <location>
        <begin position="1394"/>
        <end position="1411"/>
    </location>
</feature>
<feature type="region of interest" description="Disordered" evidence="10">
    <location>
        <begin position="547"/>
        <end position="641"/>
    </location>
</feature>
<evidence type="ECO:0000256" key="4">
    <source>
        <dbReference type="ARBA" id="ARBA00022741"/>
    </source>
</evidence>
<dbReference type="FunFam" id="1.25.10.10:FF:000176">
    <property type="entry name" value="Cell division control protein"/>
    <property type="match status" value="1"/>
</dbReference>
<accession>A0AAN9UX11</accession>
<evidence type="ECO:0000256" key="8">
    <source>
        <dbReference type="ARBA" id="ARBA00048679"/>
    </source>
</evidence>
<evidence type="ECO:0000256" key="3">
    <source>
        <dbReference type="ARBA" id="ARBA00022679"/>
    </source>
</evidence>
<dbReference type="SUPFAM" id="SSF48371">
    <property type="entry name" value="ARM repeat"/>
    <property type="match status" value="1"/>
</dbReference>
<organism evidence="12 13">
    <name type="scientific">Diatrype stigma</name>
    <dbReference type="NCBI Taxonomy" id="117547"/>
    <lineage>
        <taxon>Eukaryota</taxon>
        <taxon>Fungi</taxon>
        <taxon>Dikarya</taxon>
        <taxon>Ascomycota</taxon>
        <taxon>Pezizomycotina</taxon>
        <taxon>Sordariomycetes</taxon>
        <taxon>Xylariomycetidae</taxon>
        <taxon>Xylariales</taxon>
        <taxon>Diatrypaceae</taxon>
        <taxon>Diatrype</taxon>
    </lineage>
</organism>
<dbReference type="Gene3D" id="1.25.10.10">
    <property type="entry name" value="Leucine-rich Repeat Variant"/>
    <property type="match status" value="2"/>
</dbReference>
<dbReference type="PROSITE" id="PS00107">
    <property type="entry name" value="PROTEIN_KINASE_ATP"/>
    <property type="match status" value="1"/>
</dbReference>
<dbReference type="InterPro" id="IPR053235">
    <property type="entry name" value="Ser_Thr_kinase"/>
</dbReference>
<evidence type="ECO:0000313" key="13">
    <source>
        <dbReference type="Proteomes" id="UP001320420"/>
    </source>
</evidence>
<keyword evidence="13" id="KW-1185">Reference proteome</keyword>
<evidence type="ECO:0000256" key="9">
    <source>
        <dbReference type="PROSITE-ProRule" id="PRU10141"/>
    </source>
</evidence>
<feature type="compositionally biased region" description="Gly residues" evidence="10">
    <location>
        <begin position="1328"/>
        <end position="1344"/>
    </location>
</feature>
<feature type="compositionally biased region" description="Polar residues" evidence="10">
    <location>
        <begin position="329"/>
        <end position="339"/>
    </location>
</feature>
<feature type="compositionally biased region" description="Basic residues" evidence="10">
    <location>
        <begin position="488"/>
        <end position="500"/>
    </location>
</feature>
<keyword evidence="3" id="KW-0808">Transferase</keyword>
<dbReference type="EMBL" id="JAKJXP020000018">
    <property type="protein sequence ID" value="KAK7754762.1"/>
    <property type="molecule type" value="Genomic_DNA"/>
</dbReference>
<feature type="region of interest" description="Disordered" evidence="10">
    <location>
        <begin position="449"/>
        <end position="521"/>
    </location>
</feature>
<feature type="domain" description="Protein kinase" evidence="11">
    <location>
        <begin position="60"/>
        <end position="268"/>
    </location>
</feature>
<feature type="compositionally biased region" description="Polar residues" evidence="10">
    <location>
        <begin position="562"/>
        <end position="578"/>
    </location>
</feature>
<reference evidence="12 13" key="1">
    <citation type="submission" date="2024-02" db="EMBL/GenBank/DDBJ databases">
        <title>De novo assembly and annotation of 12 fungi associated with fruit tree decline syndrome in Ontario, Canada.</title>
        <authorList>
            <person name="Sulman M."/>
            <person name="Ellouze W."/>
            <person name="Ilyukhin E."/>
        </authorList>
    </citation>
    <scope>NUCLEOTIDE SEQUENCE [LARGE SCALE GENOMIC DNA]</scope>
    <source>
        <strain evidence="12 13">M11/M66-122</strain>
    </source>
</reference>
<dbReference type="InterPro" id="IPR016024">
    <property type="entry name" value="ARM-type_fold"/>
</dbReference>
<sequence>MAPSSAANTPGSSSSDRHYQASNGRRPSVIATRHDRTPNTPRKNSSGRDKAVQDPGLRDYRLGECLGKGAFGSVYKAIHWGTGEAVAVKQIKLSNLPKSELRMIEAEIDLLKNLNHDNIVKYIGFVKSVDCLNIVLEDIKGANILTTKDGKVKLADFGVSTSTLAGPDKEAQVVGTPYWMAPEIIELSGATPASDIWSLGCTVIELLQGKPPYYHLQAMPALFAIVNDDHPPLPEGVSSAARDFLMQCFQKDPNLRVSAKKLLKHNWIVGCRRSDAPVAKASANFNQAVEEVKQWNKALTSSEGNLRALSGSETGGALHNGHPSRLAGQDQSRSATSTPAKGPFTLAKPRPTAEDFRSPELAGRLTRKRLLRFKENDSNRRADDDNWDDDFATAISPSALQLPHIKPQDHFGGLLSADRLKAFASIDSSRDIATSWDNDLDGELVTMKRVQPYQEDESQEKTIRPNWKSSARPEKNENLKPPQPSKSSPRKRSGGHHRQKSSQAKNAVPTHKFELPARPDLAYKEQSVEDYSDVFDDSESIFNQRLGLNKKPDTPQLFHPSDLTSLPRSTQSPTSSSLRRQHSSRPSVLPDRPMHRSKSTIEIQKFAEDEEDEDFSDIFGPGENLTEREESDRGSEDGNSNLMILSKLSNNSWLGDDDDEDDPFASMDPGWDEMDLEANIARDRHARLAEKVEELVRSLKTTEGEDMLLVLSDDLVGALGFSDLALLWEHTEVKHLIISSHGLLPILEILEPCTLKSKQLMILQLLKVVNSIILDDVELQENLCFVGGIPIITKFAARQYSNEIRLEAAAFVRQMYQTSTLTLQMFVSAGGLNVLVEFLDEDYDTASDLVLIGVNGIWNVFELQGPTPKNDFCRIFSRSKILDPLALVLHRVLDEDTENELTQLIEGRIVNIFYLFSQAENYVKEMVADRQVLKSVLKALRRMTPQHQITMLKFIKNLSMLTTTLEALHSADAIDFLIELLSASMRKGHPHFREISNQVLNTMFNLCRLSKDRQEYAAVNGIIPLLMKIMRTERPPKEFALPILCDMAHSGSKGRRFLWQNEGLDFYVSLLSDQYWQVTAMDAIFVWLQEETAKVEVHLLDSDFTGEIIACFNTPKINAFDPNLLEPLLKVLRLSPSLAASLATSEMYSGIAQKLIHKKAVVRLNLLRLVRNILDARENDYFNSPGAQLRSLLGGIQNLADKDSAVLVRNLASELVKSHIEGTPDRRNSVPSLSSSVSSSSRSRSSTRRIYTPPSLQHAASTPITPTQVHSRPSLQSYPSAAAAALMEVASSQSPKRSSAAIARERDNLGLAYRPRSKDGLVYRPGSREGGGSAIPVSTGGGSSSGLSRRPSADAQQQPSVGNDHSNSGSGNSRGAGKVRLSRSSLAMRPSLNAMRSSGENLLSNKENVASVSERAPPLQGPFGDSPVEDLASNNNGGGLQPAGLMTPKQPRERRRSRAPSSDTSSRKWGA</sequence>
<dbReference type="GO" id="GO:0004674">
    <property type="term" value="F:protein serine/threonine kinase activity"/>
    <property type="evidence" value="ECO:0007669"/>
    <property type="project" value="UniProtKB-KW"/>
</dbReference>
<dbReference type="GO" id="GO:0005524">
    <property type="term" value="F:ATP binding"/>
    <property type="evidence" value="ECO:0007669"/>
    <property type="project" value="UniProtKB-UniRule"/>
</dbReference>
<dbReference type="SMART" id="SM00220">
    <property type="entry name" value="S_TKc"/>
    <property type="match status" value="1"/>
</dbReference>
<dbReference type="InterPro" id="IPR011989">
    <property type="entry name" value="ARM-like"/>
</dbReference>
<feature type="region of interest" description="Disordered" evidence="10">
    <location>
        <begin position="1"/>
        <end position="54"/>
    </location>
</feature>
<dbReference type="Gene3D" id="3.30.200.20">
    <property type="entry name" value="Phosphorylase Kinase, domain 1"/>
    <property type="match status" value="1"/>
</dbReference>
<dbReference type="InterPro" id="IPR017441">
    <property type="entry name" value="Protein_kinase_ATP_BS"/>
</dbReference>
<dbReference type="InterPro" id="IPR000719">
    <property type="entry name" value="Prot_kinase_dom"/>
</dbReference>
<feature type="region of interest" description="Disordered" evidence="10">
    <location>
        <begin position="1311"/>
        <end position="1471"/>
    </location>
</feature>
<evidence type="ECO:0000256" key="5">
    <source>
        <dbReference type="ARBA" id="ARBA00022777"/>
    </source>
</evidence>
<keyword evidence="2" id="KW-0723">Serine/threonine-protein kinase</keyword>
<dbReference type="SUPFAM" id="SSF56112">
    <property type="entry name" value="Protein kinase-like (PK-like)"/>
    <property type="match status" value="1"/>
</dbReference>
<feature type="region of interest" description="Disordered" evidence="10">
    <location>
        <begin position="1222"/>
        <end position="1276"/>
    </location>
</feature>
<dbReference type="EC" id="2.7.11.1" evidence="1"/>
<name>A0AAN9UX11_9PEZI</name>
<feature type="compositionally biased region" description="Low complexity" evidence="10">
    <location>
        <begin position="1360"/>
        <end position="1376"/>
    </location>
</feature>
<feature type="region of interest" description="Disordered" evidence="10">
    <location>
        <begin position="306"/>
        <end position="361"/>
    </location>
</feature>
<feature type="compositionally biased region" description="Polar residues" evidence="10">
    <location>
        <begin position="1254"/>
        <end position="1276"/>
    </location>
</feature>
<protein>
    <recommendedName>
        <fullName evidence="1">non-specific serine/threonine protein kinase</fullName>
        <ecNumber evidence="1">2.7.11.1</ecNumber>
    </recommendedName>
</protein>
<dbReference type="PANTHER" id="PTHR24361:SF433">
    <property type="entry name" value="PROTEIN KINASE DOMAIN-CONTAINING PROTEIN"/>
    <property type="match status" value="1"/>
</dbReference>
<evidence type="ECO:0000256" key="2">
    <source>
        <dbReference type="ARBA" id="ARBA00022527"/>
    </source>
</evidence>
<dbReference type="PROSITE" id="PS50011">
    <property type="entry name" value="PROTEIN_KINASE_DOM"/>
    <property type="match status" value="1"/>
</dbReference>
<dbReference type="InterPro" id="IPR011009">
    <property type="entry name" value="Kinase-like_dom_sf"/>
</dbReference>
<evidence type="ECO:0000256" key="7">
    <source>
        <dbReference type="ARBA" id="ARBA00047899"/>
    </source>
</evidence>
<dbReference type="Proteomes" id="UP001320420">
    <property type="component" value="Unassembled WGS sequence"/>
</dbReference>
<keyword evidence="5 12" id="KW-0418">Kinase</keyword>
<feature type="compositionally biased region" description="Basic and acidic residues" evidence="10">
    <location>
        <begin position="511"/>
        <end position="521"/>
    </location>
</feature>
<evidence type="ECO:0000313" key="12">
    <source>
        <dbReference type="EMBL" id="KAK7754762.1"/>
    </source>
</evidence>
<evidence type="ECO:0000259" key="11">
    <source>
        <dbReference type="PROSITE" id="PS50011"/>
    </source>
</evidence>
<comment type="catalytic activity">
    <reaction evidence="7">
        <text>L-threonyl-[protein] + ATP = O-phospho-L-threonyl-[protein] + ADP + H(+)</text>
        <dbReference type="Rhea" id="RHEA:46608"/>
        <dbReference type="Rhea" id="RHEA-COMP:11060"/>
        <dbReference type="Rhea" id="RHEA-COMP:11605"/>
        <dbReference type="ChEBI" id="CHEBI:15378"/>
        <dbReference type="ChEBI" id="CHEBI:30013"/>
        <dbReference type="ChEBI" id="CHEBI:30616"/>
        <dbReference type="ChEBI" id="CHEBI:61977"/>
        <dbReference type="ChEBI" id="CHEBI:456216"/>
        <dbReference type="EC" id="2.7.11.1"/>
    </reaction>
</comment>
<dbReference type="GO" id="GO:0005737">
    <property type="term" value="C:cytoplasm"/>
    <property type="evidence" value="ECO:0007669"/>
    <property type="project" value="TreeGrafter"/>
</dbReference>
<dbReference type="Pfam" id="PF00069">
    <property type="entry name" value="Pkinase"/>
    <property type="match status" value="1"/>
</dbReference>
<dbReference type="PANTHER" id="PTHR24361">
    <property type="entry name" value="MITOGEN-ACTIVATED KINASE KINASE KINASE"/>
    <property type="match status" value="1"/>
</dbReference>
<comment type="catalytic activity">
    <reaction evidence="8">
        <text>L-seryl-[protein] + ATP = O-phospho-L-seryl-[protein] + ADP + H(+)</text>
        <dbReference type="Rhea" id="RHEA:17989"/>
        <dbReference type="Rhea" id="RHEA-COMP:9863"/>
        <dbReference type="Rhea" id="RHEA-COMP:11604"/>
        <dbReference type="ChEBI" id="CHEBI:15378"/>
        <dbReference type="ChEBI" id="CHEBI:29999"/>
        <dbReference type="ChEBI" id="CHEBI:30616"/>
        <dbReference type="ChEBI" id="CHEBI:83421"/>
        <dbReference type="ChEBI" id="CHEBI:456216"/>
        <dbReference type="EC" id="2.7.11.1"/>
    </reaction>
</comment>
<dbReference type="Gene3D" id="1.10.510.10">
    <property type="entry name" value="Transferase(Phosphotransferase) domain 1"/>
    <property type="match status" value="1"/>
</dbReference>
<gene>
    <name evidence="12" type="primary">CDC15</name>
    <name evidence="12" type="ORF">SLS62_003322</name>
</gene>
<keyword evidence="4 9" id="KW-0547">Nucleotide-binding</keyword>
<evidence type="ECO:0000256" key="1">
    <source>
        <dbReference type="ARBA" id="ARBA00012513"/>
    </source>
</evidence>
<feature type="compositionally biased region" description="Low complexity" evidence="10">
    <location>
        <begin position="1"/>
        <end position="14"/>
    </location>
</feature>
<feature type="compositionally biased region" description="Low complexity" evidence="10">
    <location>
        <begin position="1229"/>
        <end position="1244"/>
    </location>
</feature>
<evidence type="ECO:0000256" key="6">
    <source>
        <dbReference type="ARBA" id="ARBA00022840"/>
    </source>
</evidence>
<feature type="compositionally biased region" description="Basic and acidic residues" evidence="10">
    <location>
        <begin position="625"/>
        <end position="636"/>
    </location>
</feature>
<comment type="caution">
    <text evidence="12">The sequence shown here is derived from an EMBL/GenBank/DDBJ whole genome shotgun (WGS) entry which is preliminary data.</text>
</comment>
<proteinExistence type="predicted"/>